<dbReference type="InterPro" id="IPR029068">
    <property type="entry name" value="Glyas_Bleomycin-R_OHBP_Dase"/>
</dbReference>
<comment type="caution">
    <text evidence="3">The sequence shown here is derived from an EMBL/GenBank/DDBJ whole genome shotgun (WGS) entry which is preliminary data.</text>
</comment>
<feature type="domain" description="VOC" evidence="2">
    <location>
        <begin position="2"/>
        <end position="128"/>
    </location>
</feature>
<dbReference type="STRING" id="1802306.A3C72_01600"/>
<dbReference type="SUPFAM" id="SSF54593">
    <property type="entry name" value="Glyoxalase/Bleomycin resistance protein/Dihydroxybiphenyl dioxygenase"/>
    <property type="match status" value="1"/>
</dbReference>
<dbReference type="AlphaFoldDB" id="A0A1G2MP63"/>
<evidence type="ECO:0000256" key="1">
    <source>
        <dbReference type="ARBA" id="ARBA00022723"/>
    </source>
</evidence>
<evidence type="ECO:0000313" key="3">
    <source>
        <dbReference type="EMBL" id="OHA24782.1"/>
    </source>
</evidence>
<protein>
    <recommendedName>
        <fullName evidence="2">VOC domain-containing protein</fullName>
    </recommendedName>
</protein>
<dbReference type="CDD" id="cd06587">
    <property type="entry name" value="VOC"/>
    <property type="match status" value="1"/>
</dbReference>
<dbReference type="EMBL" id="MHRK01000005">
    <property type="protein sequence ID" value="OHA24782.1"/>
    <property type="molecule type" value="Genomic_DNA"/>
</dbReference>
<name>A0A1G2MP63_9BACT</name>
<dbReference type="InterPro" id="IPR037523">
    <property type="entry name" value="VOC_core"/>
</dbReference>
<dbReference type="Gene3D" id="3.10.180.10">
    <property type="entry name" value="2,3-Dihydroxybiphenyl 1,2-Dioxygenase, domain 1"/>
    <property type="match status" value="1"/>
</dbReference>
<dbReference type="InterPro" id="IPR004360">
    <property type="entry name" value="Glyas_Fos-R_dOase_dom"/>
</dbReference>
<dbReference type="PANTHER" id="PTHR36113">
    <property type="entry name" value="LYASE, PUTATIVE-RELATED-RELATED"/>
    <property type="match status" value="1"/>
</dbReference>
<reference evidence="3 4" key="1">
    <citation type="journal article" date="2016" name="Nat. Commun.">
        <title>Thousands of microbial genomes shed light on interconnected biogeochemical processes in an aquifer system.</title>
        <authorList>
            <person name="Anantharaman K."/>
            <person name="Brown C.T."/>
            <person name="Hug L.A."/>
            <person name="Sharon I."/>
            <person name="Castelle C.J."/>
            <person name="Probst A.J."/>
            <person name="Thomas B.C."/>
            <person name="Singh A."/>
            <person name="Wilkins M.J."/>
            <person name="Karaoz U."/>
            <person name="Brodie E.L."/>
            <person name="Williams K.H."/>
            <person name="Hubbard S.S."/>
            <person name="Banfield J.F."/>
        </authorList>
    </citation>
    <scope>NUCLEOTIDE SEQUENCE [LARGE SCALE GENOMIC DNA]</scope>
</reference>
<dbReference type="Pfam" id="PF00903">
    <property type="entry name" value="Glyoxalase"/>
    <property type="match status" value="1"/>
</dbReference>
<dbReference type="GO" id="GO:0046872">
    <property type="term" value="F:metal ion binding"/>
    <property type="evidence" value="ECO:0007669"/>
    <property type="project" value="UniProtKB-KW"/>
</dbReference>
<gene>
    <name evidence="3" type="ORF">A3C72_01600</name>
</gene>
<evidence type="ECO:0000259" key="2">
    <source>
        <dbReference type="PROSITE" id="PS51819"/>
    </source>
</evidence>
<dbReference type="InterPro" id="IPR051332">
    <property type="entry name" value="Fosfomycin_Res_Enzymes"/>
</dbReference>
<dbReference type="Proteomes" id="UP000177130">
    <property type="component" value="Unassembled WGS sequence"/>
</dbReference>
<keyword evidence="1" id="KW-0479">Metal-binding</keyword>
<organism evidence="3 4">
    <name type="scientific">Candidatus Taylorbacteria bacterium RIFCSPHIGHO2_02_FULL_43_32b</name>
    <dbReference type="NCBI Taxonomy" id="1802306"/>
    <lineage>
        <taxon>Bacteria</taxon>
        <taxon>Candidatus Tayloriibacteriota</taxon>
    </lineage>
</organism>
<evidence type="ECO:0000313" key="4">
    <source>
        <dbReference type="Proteomes" id="UP000177130"/>
    </source>
</evidence>
<accession>A0A1G2MP63</accession>
<dbReference type="PANTHER" id="PTHR36113:SF6">
    <property type="entry name" value="FOSFOMYCIN RESISTANCE PROTEIN FOSX"/>
    <property type="match status" value="1"/>
</dbReference>
<dbReference type="PROSITE" id="PS51819">
    <property type="entry name" value="VOC"/>
    <property type="match status" value="1"/>
</dbReference>
<proteinExistence type="predicted"/>
<sequence>MRFSHTALSVKSIERSQKFYESVFNLKFKSRGERKELRVRFVNLVDNKGSMLELFEHDESLALEEDLMEFQKAGIKHIAFEVESIEEVLDNAVKHGASIEWQPKPGITVKRVAFLRDPDGIPIELIEPKG</sequence>